<evidence type="ECO:0000256" key="11">
    <source>
        <dbReference type="SAM" id="MobiDB-lite"/>
    </source>
</evidence>
<gene>
    <name evidence="14" type="ORF">DEBURN_LOCUS7499</name>
</gene>
<evidence type="ECO:0000256" key="2">
    <source>
        <dbReference type="ARBA" id="ARBA00007306"/>
    </source>
</evidence>
<keyword evidence="5 10" id="KW-0156">Chromatin regulator</keyword>
<evidence type="ECO:0000256" key="7">
    <source>
        <dbReference type="ARBA" id="ARBA00023163"/>
    </source>
</evidence>
<evidence type="ECO:0000259" key="13">
    <source>
        <dbReference type="Pfam" id="PF24105"/>
    </source>
</evidence>
<evidence type="ECO:0000256" key="9">
    <source>
        <dbReference type="PROSITE-ProRule" id="PRU00221"/>
    </source>
</evidence>
<dbReference type="CDD" id="cd00200">
    <property type="entry name" value="WD40"/>
    <property type="match status" value="1"/>
</dbReference>
<comment type="caution">
    <text evidence="14">The sequence shown here is derived from an EMBL/GenBank/DDBJ whole genome shotgun (WGS) entry which is preliminary data.</text>
</comment>
<evidence type="ECO:0000256" key="3">
    <source>
        <dbReference type="ARBA" id="ARBA00022574"/>
    </source>
</evidence>
<organism evidence="14 15">
    <name type="scientific">Diversispora eburnea</name>
    <dbReference type="NCBI Taxonomy" id="1213867"/>
    <lineage>
        <taxon>Eukaryota</taxon>
        <taxon>Fungi</taxon>
        <taxon>Fungi incertae sedis</taxon>
        <taxon>Mucoromycota</taxon>
        <taxon>Glomeromycotina</taxon>
        <taxon>Glomeromycetes</taxon>
        <taxon>Diversisporales</taxon>
        <taxon>Diversisporaceae</taxon>
        <taxon>Diversispora</taxon>
    </lineage>
</organism>
<dbReference type="Gene3D" id="2.130.10.10">
    <property type="entry name" value="YVTN repeat-like/Quinoprotein amine dehydrogenase"/>
    <property type="match status" value="2"/>
</dbReference>
<dbReference type="GO" id="GO:0031491">
    <property type="term" value="F:nucleosome binding"/>
    <property type="evidence" value="ECO:0007669"/>
    <property type="project" value="TreeGrafter"/>
</dbReference>
<feature type="region of interest" description="Disordered" evidence="11">
    <location>
        <begin position="395"/>
        <end position="457"/>
    </location>
</feature>
<dbReference type="InterPro" id="IPR031120">
    <property type="entry name" value="HIR1-like"/>
</dbReference>
<evidence type="ECO:0000256" key="8">
    <source>
        <dbReference type="ARBA" id="ARBA00023242"/>
    </source>
</evidence>
<keyword evidence="10" id="KW-0678">Repressor</keyword>
<keyword evidence="4 10" id="KW-0677">Repeat</keyword>
<dbReference type="PANTHER" id="PTHR13831">
    <property type="entry name" value="MEMBER OF THE HIR1 FAMILY OF WD-REPEAT PROTEINS"/>
    <property type="match status" value="1"/>
</dbReference>
<dbReference type="SUPFAM" id="SSF50978">
    <property type="entry name" value="WD40 repeat-like"/>
    <property type="match status" value="1"/>
</dbReference>
<sequence>MHLAKPSWLAHSDDKNQRTSIFSIHVHPDGTRLATGGLGPVLCVRWSNNEGIYLASGSDDQLVLIWQWDKSSEGWAGGSVFGSAEQNIENWKPVKRLTGHQSDVVDLSWSKDNTYLASCGLDSLVFIWDGKTFEKLHKLDKHAGFVKGVTWDPVGEYLATESDDKTVRIWETTSWTVQATISDPYTSSPTTTFYRRLSWSPDGSHVATANGAQGPIPIAAIFNRGKWQTDVSLVGHESAIEVVSFNPVLFMIPESDDADPSSATLGSICAVGSQDHSISVWVTRNARPLFVCQKPFEHNGTHLYACSYDGTVVVLQFLNNEFGEREKLLMKYGFRSKDPILIENQTQLSFESEYAITRNKNSNEIPSSDNNASSAVIPMETSVSETELEPIIYVPPRMKSPSPSTSTNIPLESSSNGKKRIQPRHLGLGSLTSTLQSTRQDGTNQMEGVSGEMEAPSRALPLGGVNVLMIGNKRKDSDTSDKKPTQSEIESHVLRPSIVSPSILMSQIRLASHKVRDYLAKDRLDGATLKLECFNYLNNLPTKLICSRGKISIWFDFLPSAIILMTGNAQYSAVACEDGSIYTYSNAGNKLESTASFLEICRDYLLCLTQVGLLSVWDLRNRQAKIDSVSIAPILSSASLSSDSLQHTVSIVTACVRSNGIPLLITSTSDAWCYHTGMRCWTCVYDPRYTLPNPSRQESIGDVTGNYILSSLENMARQRGANIGSLAYLRRPGISNVTAQSPNNLLGFLQNQLLAAELVNSPSEYKQLLLAYAQQLADEGAESKLHELCIQLLGPTYIPEGINGVQPQSNWDPFLLGMSKRQLLDEVLKILSSNRTLQRHVSEYKNALNTILNLD</sequence>
<comment type="subcellular location">
    <subcellularLocation>
        <location evidence="1 10">Nucleus</location>
    </subcellularLocation>
</comment>
<evidence type="ECO:0000256" key="4">
    <source>
        <dbReference type="ARBA" id="ARBA00022737"/>
    </source>
</evidence>
<feature type="compositionally biased region" description="Polar residues" evidence="11">
    <location>
        <begin position="436"/>
        <end position="447"/>
    </location>
</feature>
<feature type="repeat" description="WD" evidence="9">
    <location>
        <begin position="139"/>
        <end position="180"/>
    </location>
</feature>
<dbReference type="InterPro" id="IPR011494">
    <property type="entry name" value="HIRA-like_C"/>
</dbReference>
<feature type="domain" description="Protein HIRA-like C-terminal" evidence="12">
    <location>
        <begin position="591"/>
        <end position="792"/>
    </location>
</feature>
<feature type="domain" description="CAF1B/HIR1 beta-propeller" evidence="13">
    <location>
        <begin position="41"/>
        <end position="314"/>
    </location>
</feature>
<keyword evidence="6 10" id="KW-0805">Transcription regulation</keyword>
<dbReference type="PANTHER" id="PTHR13831:SF0">
    <property type="entry name" value="PROTEIN HIRA"/>
    <property type="match status" value="1"/>
</dbReference>
<dbReference type="EMBL" id="CAJVPK010000915">
    <property type="protein sequence ID" value="CAG8559200.1"/>
    <property type="molecule type" value="Genomic_DNA"/>
</dbReference>
<keyword evidence="3 9" id="KW-0853">WD repeat</keyword>
<evidence type="ECO:0000259" key="12">
    <source>
        <dbReference type="Pfam" id="PF07569"/>
    </source>
</evidence>
<dbReference type="OrthoDB" id="1741719at2759"/>
<accession>A0A9N9BBL6</accession>
<dbReference type="GO" id="GO:0000785">
    <property type="term" value="C:chromatin"/>
    <property type="evidence" value="ECO:0007669"/>
    <property type="project" value="TreeGrafter"/>
</dbReference>
<dbReference type="InterPro" id="IPR001680">
    <property type="entry name" value="WD40_rpt"/>
</dbReference>
<dbReference type="GO" id="GO:0006338">
    <property type="term" value="P:chromatin remodeling"/>
    <property type="evidence" value="ECO:0007669"/>
    <property type="project" value="InterPro"/>
</dbReference>
<evidence type="ECO:0000256" key="6">
    <source>
        <dbReference type="ARBA" id="ARBA00023015"/>
    </source>
</evidence>
<protein>
    <recommendedName>
        <fullName evidence="10">Protein HIR</fullName>
    </recommendedName>
</protein>
<dbReference type="InterPro" id="IPR055410">
    <property type="entry name" value="Beta-prop_CAF1B_HIR1"/>
</dbReference>
<dbReference type="GO" id="GO:0006355">
    <property type="term" value="P:regulation of DNA-templated transcription"/>
    <property type="evidence" value="ECO:0007669"/>
    <property type="project" value="InterPro"/>
</dbReference>
<name>A0A9N9BBL6_9GLOM</name>
<dbReference type="InterPro" id="IPR036322">
    <property type="entry name" value="WD40_repeat_dom_sf"/>
</dbReference>
<evidence type="ECO:0000256" key="1">
    <source>
        <dbReference type="ARBA" id="ARBA00004123"/>
    </source>
</evidence>
<evidence type="ECO:0000256" key="10">
    <source>
        <dbReference type="RuleBase" id="RU364014"/>
    </source>
</evidence>
<dbReference type="GO" id="GO:0000417">
    <property type="term" value="C:HIR complex"/>
    <property type="evidence" value="ECO:0007669"/>
    <property type="project" value="TreeGrafter"/>
</dbReference>
<dbReference type="AlphaFoldDB" id="A0A9N9BBL6"/>
<keyword evidence="7 10" id="KW-0804">Transcription</keyword>
<dbReference type="SMART" id="SM00320">
    <property type="entry name" value="WD40"/>
    <property type="match status" value="4"/>
</dbReference>
<dbReference type="PROSITE" id="PS50082">
    <property type="entry name" value="WD_REPEATS_2"/>
    <property type="match status" value="3"/>
</dbReference>
<evidence type="ECO:0000313" key="14">
    <source>
        <dbReference type="EMBL" id="CAG8559200.1"/>
    </source>
</evidence>
<dbReference type="Pfam" id="PF24105">
    <property type="entry name" value="Beta-prop_CAF1B_HIR1"/>
    <property type="match status" value="1"/>
</dbReference>
<keyword evidence="8 10" id="KW-0539">Nucleus</keyword>
<dbReference type="GO" id="GO:0005634">
    <property type="term" value="C:nucleus"/>
    <property type="evidence" value="ECO:0007669"/>
    <property type="project" value="UniProtKB-SubCell"/>
</dbReference>
<proteinExistence type="inferred from homology"/>
<evidence type="ECO:0000313" key="15">
    <source>
        <dbReference type="Proteomes" id="UP000789706"/>
    </source>
</evidence>
<dbReference type="GO" id="GO:0006351">
    <property type="term" value="P:DNA-templated transcription"/>
    <property type="evidence" value="ECO:0007669"/>
    <property type="project" value="InterPro"/>
</dbReference>
<keyword evidence="15" id="KW-1185">Reference proteome</keyword>
<reference evidence="14" key="1">
    <citation type="submission" date="2021-06" db="EMBL/GenBank/DDBJ databases">
        <authorList>
            <person name="Kallberg Y."/>
            <person name="Tangrot J."/>
            <person name="Rosling A."/>
        </authorList>
    </citation>
    <scope>NUCLEOTIDE SEQUENCE</scope>
    <source>
        <strain evidence="14">AZ414A</strain>
    </source>
</reference>
<evidence type="ECO:0000256" key="5">
    <source>
        <dbReference type="ARBA" id="ARBA00022853"/>
    </source>
</evidence>
<dbReference type="Pfam" id="PF07569">
    <property type="entry name" value="Hira"/>
    <property type="match status" value="1"/>
</dbReference>
<comment type="function">
    <text evidence="10">Required for replication-independent chromatin assembly and for the periodic repression of histone gene transcription during the cell cycle.</text>
</comment>
<comment type="similarity">
    <text evidence="2 10">Belongs to the WD repeat HIR1 family.</text>
</comment>
<feature type="compositionally biased region" description="Polar residues" evidence="11">
    <location>
        <begin position="401"/>
        <end position="416"/>
    </location>
</feature>
<dbReference type="PROSITE" id="PS50294">
    <property type="entry name" value="WD_REPEATS_REGION"/>
    <property type="match status" value="2"/>
</dbReference>
<feature type="repeat" description="WD" evidence="9">
    <location>
        <begin position="34"/>
        <end position="67"/>
    </location>
</feature>
<dbReference type="Proteomes" id="UP000789706">
    <property type="component" value="Unassembled WGS sequence"/>
</dbReference>
<feature type="compositionally biased region" description="Low complexity" evidence="11">
    <location>
        <begin position="426"/>
        <end position="435"/>
    </location>
</feature>
<dbReference type="InterPro" id="IPR015943">
    <property type="entry name" value="WD40/YVTN_repeat-like_dom_sf"/>
</dbReference>
<feature type="repeat" description="WD" evidence="9">
    <location>
        <begin position="97"/>
        <end position="138"/>
    </location>
</feature>